<dbReference type="HOGENOM" id="CLU_126599_0_0_11"/>
<keyword evidence="4" id="KW-0749">Sporulation</keyword>
<dbReference type="STRING" id="452652.KSE_11930"/>
<evidence type="ECO:0000313" key="7">
    <source>
        <dbReference type="EMBL" id="BAJ27026.1"/>
    </source>
</evidence>
<dbReference type="Proteomes" id="UP000007076">
    <property type="component" value="Chromosome"/>
</dbReference>
<dbReference type="AlphaFoldDB" id="E4N745"/>
<dbReference type="InterPro" id="IPR038658">
    <property type="entry name" value="SsgB_sf"/>
</dbReference>
<name>E4N745_KITSK</name>
<keyword evidence="5" id="KW-0717">Septation</keyword>
<dbReference type="Gene3D" id="2.30.31.20">
    <property type="entry name" value="Sporulation-specific cell division protein SsgB"/>
    <property type="match status" value="1"/>
</dbReference>
<evidence type="ECO:0000256" key="4">
    <source>
        <dbReference type="ARBA" id="ARBA00022969"/>
    </source>
</evidence>
<dbReference type="KEGG" id="ksk:KSE_11930"/>
<protein>
    <submittedName>
        <fullName evidence="7">Putative sporulation and cell division protein</fullName>
    </submittedName>
</protein>
<comment type="similarity">
    <text evidence="2">Belongs to the SsgA family.</text>
</comment>
<dbReference type="Pfam" id="PF04686">
    <property type="entry name" value="SsgA"/>
    <property type="match status" value="1"/>
</dbReference>
<dbReference type="PATRIC" id="fig|452652.3.peg.1190"/>
<evidence type="ECO:0000256" key="2">
    <source>
        <dbReference type="ARBA" id="ARBA00009323"/>
    </source>
</evidence>
<evidence type="ECO:0000256" key="5">
    <source>
        <dbReference type="ARBA" id="ARBA00023210"/>
    </source>
</evidence>
<dbReference type="EMBL" id="AP010968">
    <property type="protein sequence ID" value="BAJ27026.1"/>
    <property type="molecule type" value="Genomic_DNA"/>
</dbReference>
<dbReference type="GO" id="GO:0030428">
    <property type="term" value="C:cell septum"/>
    <property type="evidence" value="ECO:0007669"/>
    <property type="project" value="UniProtKB-SubCell"/>
</dbReference>
<dbReference type="eggNOG" id="ENOG5032RFA">
    <property type="taxonomic scope" value="Bacteria"/>
</dbReference>
<reference evidence="7 8" key="1">
    <citation type="journal article" date="2010" name="DNA Res.">
        <title>Genome sequence of Kitasatospora setae NBRC 14216T: an evolutionary snapshot of the family Streptomycetaceae.</title>
        <authorList>
            <person name="Ichikawa N."/>
            <person name="Oguchi A."/>
            <person name="Ikeda H."/>
            <person name="Ishikawa J."/>
            <person name="Kitani S."/>
            <person name="Watanabe Y."/>
            <person name="Nakamura S."/>
            <person name="Katano Y."/>
            <person name="Kishi E."/>
            <person name="Sasagawa M."/>
            <person name="Ankai A."/>
            <person name="Fukui S."/>
            <person name="Hashimoto Y."/>
            <person name="Kamata S."/>
            <person name="Otoguro M."/>
            <person name="Tanikawa S."/>
            <person name="Nihira T."/>
            <person name="Horinouchi S."/>
            <person name="Ohnishi Y."/>
            <person name="Hayakawa M."/>
            <person name="Kuzuyama T."/>
            <person name="Arisawa A."/>
            <person name="Nomoto F."/>
            <person name="Miura H."/>
            <person name="Takahashi Y."/>
            <person name="Fujita N."/>
        </authorList>
    </citation>
    <scope>NUCLEOTIDE SEQUENCE [LARGE SCALE GENOMIC DNA]</scope>
    <source>
        <strain evidence="8">ATCC 33774 / DSM 43861 / JCM 3304 / KCC A-0304 / NBRC 14216 / KM-6054</strain>
    </source>
</reference>
<comment type="subcellular location">
    <subcellularLocation>
        <location evidence="1">Cell septum</location>
    </subcellularLocation>
</comment>
<evidence type="ECO:0000256" key="6">
    <source>
        <dbReference type="ARBA" id="ARBA00023306"/>
    </source>
</evidence>
<evidence type="ECO:0000256" key="1">
    <source>
        <dbReference type="ARBA" id="ARBA00004431"/>
    </source>
</evidence>
<keyword evidence="3 7" id="KW-0132">Cell division</keyword>
<evidence type="ECO:0000256" key="3">
    <source>
        <dbReference type="ARBA" id="ARBA00022618"/>
    </source>
</evidence>
<sequence length="155" mass="16554">MMESPAELRLDLVMDLLLSPEEVFAVPARLVYCPDDPYAVHVSFHVDSAQPIGWFFARDLLVQGLLRPTGLGDVRVWPASVDGRRMVTLMLCSPEGDAFLQAPAALVAAWVRRTLRLVPPGGEAERARVDEALDALFAATGPTGAAGSAGVEPGC</sequence>
<gene>
    <name evidence="7" type="primary">ssgG2</name>
    <name evidence="7" type="ordered locus">KSE_11930</name>
</gene>
<keyword evidence="6" id="KW-0131">Cell cycle</keyword>
<evidence type="ECO:0000313" key="8">
    <source>
        <dbReference type="Proteomes" id="UP000007076"/>
    </source>
</evidence>
<accession>E4N745</accession>
<dbReference type="GO" id="GO:0030435">
    <property type="term" value="P:sporulation resulting in formation of a cellular spore"/>
    <property type="evidence" value="ECO:0007669"/>
    <property type="project" value="UniProtKB-KW"/>
</dbReference>
<proteinExistence type="inferred from homology"/>
<keyword evidence="8" id="KW-1185">Reference proteome</keyword>
<organism evidence="7 8">
    <name type="scientific">Kitasatospora setae (strain ATCC 33774 / DSM 43861 / JCM 3304 / KCC A-0304 / NBRC 14216 / KM-6054)</name>
    <name type="common">Streptomyces setae</name>
    <dbReference type="NCBI Taxonomy" id="452652"/>
    <lineage>
        <taxon>Bacteria</taxon>
        <taxon>Bacillati</taxon>
        <taxon>Actinomycetota</taxon>
        <taxon>Actinomycetes</taxon>
        <taxon>Kitasatosporales</taxon>
        <taxon>Streptomycetaceae</taxon>
        <taxon>Kitasatospora</taxon>
    </lineage>
</organism>
<dbReference type="GO" id="GO:0000917">
    <property type="term" value="P:division septum assembly"/>
    <property type="evidence" value="ECO:0007669"/>
    <property type="project" value="UniProtKB-KW"/>
</dbReference>
<dbReference type="InterPro" id="IPR006776">
    <property type="entry name" value="SsgB"/>
</dbReference>